<evidence type="ECO:0000259" key="1">
    <source>
        <dbReference type="Pfam" id="PF04773"/>
    </source>
</evidence>
<evidence type="ECO:0000259" key="2">
    <source>
        <dbReference type="Pfam" id="PF16344"/>
    </source>
</evidence>
<dbReference type="InterPro" id="IPR032508">
    <property type="entry name" value="FecR_C"/>
</dbReference>
<comment type="caution">
    <text evidence="3">The sequence shown here is derived from an EMBL/GenBank/DDBJ whole genome shotgun (WGS) entry which is preliminary data.</text>
</comment>
<dbReference type="PANTHER" id="PTHR30273">
    <property type="entry name" value="PERIPLASMIC SIGNAL SENSOR AND SIGMA FACTOR ACTIVATOR FECR-RELATED"/>
    <property type="match status" value="1"/>
</dbReference>
<proteinExistence type="predicted"/>
<dbReference type="Pfam" id="PF04773">
    <property type="entry name" value="FecR"/>
    <property type="match status" value="1"/>
</dbReference>
<dbReference type="PANTHER" id="PTHR30273:SF2">
    <property type="entry name" value="PROTEIN FECR"/>
    <property type="match status" value="1"/>
</dbReference>
<evidence type="ECO:0000313" key="3">
    <source>
        <dbReference type="EMBL" id="MBV4357530.1"/>
    </source>
</evidence>
<feature type="domain" description="Protein FecR C-terminal" evidence="2">
    <location>
        <begin position="284"/>
        <end position="353"/>
    </location>
</feature>
<dbReference type="GO" id="GO:0016989">
    <property type="term" value="F:sigma factor antagonist activity"/>
    <property type="evidence" value="ECO:0007669"/>
    <property type="project" value="TreeGrafter"/>
</dbReference>
<organism evidence="3 4">
    <name type="scientific">Pinibacter aurantiacus</name>
    <dbReference type="NCBI Taxonomy" id="2851599"/>
    <lineage>
        <taxon>Bacteria</taxon>
        <taxon>Pseudomonadati</taxon>
        <taxon>Bacteroidota</taxon>
        <taxon>Chitinophagia</taxon>
        <taxon>Chitinophagales</taxon>
        <taxon>Chitinophagaceae</taxon>
        <taxon>Pinibacter</taxon>
    </lineage>
</organism>
<name>A0A9E2SBV4_9BACT</name>
<dbReference type="InterPro" id="IPR006860">
    <property type="entry name" value="FecR"/>
</dbReference>
<dbReference type="Proteomes" id="UP000812270">
    <property type="component" value="Unassembled WGS sequence"/>
</dbReference>
<accession>A0A9E2SBV4</accession>
<sequence length="355" mass="40566">MIKEHFIQLVDKYLTGTATDAERRLMEEYMTRLESQDTPFPDVENERRLKEIIWKNVQAETGIETPIVVLPWYKRKIIQRIAVAALFIALAGVGIKFLTSDKADRKPAVARKENTRVNAPVMQHRINTTGHEEVLQLMDGSSITLADKSEVTYEEPFQTKRDITLIGKAYFKVAKDDAKPFSVISGDIATTALGTEFTVTAYTHTSQIVVRLYEGKVVIKPVEATNRRMKKDVYLMPGQEFVYDKNFTKAKGFKLNTSGTPAEIMSSEQKENPSIPQNNQGSWYMFNNQTLAQVLDQLSEMFDVKIQYQQQDVRNIYFTGKYNRTDSLETILKDIGILHKLTINKLDDSTFIITK</sequence>
<dbReference type="Pfam" id="PF16344">
    <property type="entry name" value="FecR_C"/>
    <property type="match status" value="1"/>
</dbReference>
<gene>
    <name evidence="3" type="ORF">KTO63_10255</name>
</gene>
<dbReference type="EMBL" id="JAHSPG010000006">
    <property type="protein sequence ID" value="MBV4357530.1"/>
    <property type="molecule type" value="Genomic_DNA"/>
</dbReference>
<evidence type="ECO:0000313" key="4">
    <source>
        <dbReference type="Proteomes" id="UP000812270"/>
    </source>
</evidence>
<dbReference type="AlphaFoldDB" id="A0A9E2SBV4"/>
<dbReference type="RefSeq" id="WP_217791174.1">
    <property type="nucleotide sequence ID" value="NZ_JAHSPG010000006.1"/>
</dbReference>
<feature type="domain" description="FecR protein" evidence="1">
    <location>
        <begin position="126"/>
        <end position="217"/>
    </location>
</feature>
<dbReference type="InterPro" id="IPR012373">
    <property type="entry name" value="Ferrdict_sens_TM"/>
</dbReference>
<dbReference type="PIRSF" id="PIRSF018266">
    <property type="entry name" value="FecR"/>
    <property type="match status" value="1"/>
</dbReference>
<protein>
    <submittedName>
        <fullName evidence="3">FecR family protein</fullName>
    </submittedName>
</protein>
<reference evidence="3" key="1">
    <citation type="submission" date="2021-06" db="EMBL/GenBank/DDBJ databases">
        <authorList>
            <person name="Huq M.A."/>
        </authorList>
    </citation>
    <scope>NUCLEOTIDE SEQUENCE</scope>
    <source>
        <strain evidence="3">MAH-26</strain>
    </source>
</reference>
<keyword evidence="4" id="KW-1185">Reference proteome</keyword>